<name>K0SXU0_THAOC</name>
<comment type="caution">
    <text evidence="1">The sequence shown here is derived from an EMBL/GenBank/DDBJ whole genome shotgun (WGS) entry which is preliminary data.</text>
</comment>
<keyword evidence="2" id="KW-1185">Reference proteome</keyword>
<evidence type="ECO:0000313" key="1">
    <source>
        <dbReference type="EMBL" id="EJK71228.1"/>
    </source>
</evidence>
<feature type="non-terminal residue" evidence="1">
    <location>
        <position position="1"/>
    </location>
</feature>
<dbReference type="AlphaFoldDB" id="K0SXU0"/>
<sequence length="43" mass="4885">FERRRLQIREGRENWVQNTCRRSLRGCRSVGIGLAIGSIIVGA</sequence>
<dbReference type="EMBL" id="AGNL01007490">
    <property type="protein sequence ID" value="EJK71228.1"/>
    <property type="molecule type" value="Genomic_DNA"/>
</dbReference>
<proteinExistence type="predicted"/>
<dbReference type="Proteomes" id="UP000266841">
    <property type="component" value="Unassembled WGS sequence"/>
</dbReference>
<gene>
    <name evidence="1" type="ORF">THAOC_07356</name>
</gene>
<reference evidence="1 2" key="1">
    <citation type="journal article" date="2012" name="Genome Biol.">
        <title>Genome and low-iron response of an oceanic diatom adapted to chronic iron limitation.</title>
        <authorList>
            <person name="Lommer M."/>
            <person name="Specht M."/>
            <person name="Roy A.S."/>
            <person name="Kraemer L."/>
            <person name="Andreson R."/>
            <person name="Gutowska M.A."/>
            <person name="Wolf J."/>
            <person name="Bergner S.V."/>
            <person name="Schilhabel M.B."/>
            <person name="Klostermeier U.C."/>
            <person name="Beiko R.G."/>
            <person name="Rosenstiel P."/>
            <person name="Hippler M."/>
            <person name="Laroche J."/>
        </authorList>
    </citation>
    <scope>NUCLEOTIDE SEQUENCE [LARGE SCALE GENOMIC DNA]</scope>
    <source>
        <strain evidence="1 2">CCMP1005</strain>
    </source>
</reference>
<protein>
    <submittedName>
        <fullName evidence="1">Uncharacterized protein</fullName>
    </submittedName>
</protein>
<evidence type="ECO:0000313" key="2">
    <source>
        <dbReference type="Proteomes" id="UP000266841"/>
    </source>
</evidence>
<organism evidence="1 2">
    <name type="scientific">Thalassiosira oceanica</name>
    <name type="common">Marine diatom</name>
    <dbReference type="NCBI Taxonomy" id="159749"/>
    <lineage>
        <taxon>Eukaryota</taxon>
        <taxon>Sar</taxon>
        <taxon>Stramenopiles</taxon>
        <taxon>Ochrophyta</taxon>
        <taxon>Bacillariophyta</taxon>
        <taxon>Coscinodiscophyceae</taxon>
        <taxon>Thalassiosirophycidae</taxon>
        <taxon>Thalassiosirales</taxon>
        <taxon>Thalassiosiraceae</taxon>
        <taxon>Thalassiosira</taxon>
    </lineage>
</organism>
<accession>K0SXU0</accession>